<evidence type="ECO:0000259" key="1">
    <source>
        <dbReference type="Pfam" id="PF12248"/>
    </source>
</evidence>
<feature type="domain" description="Farnesoic acid O-methyl transferase" evidence="1">
    <location>
        <begin position="11"/>
        <end position="140"/>
    </location>
</feature>
<dbReference type="Proteomes" id="UP000504629">
    <property type="component" value="Unplaced"/>
</dbReference>
<keyword evidence="2" id="KW-1185">Reference proteome</keyword>
<name>A0A6J2JWK4_BOMMA</name>
<feature type="domain" description="Farnesoic acid O-methyl transferase" evidence="1">
    <location>
        <begin position="151"/>
        <end position="276"/>
    </location>
</feature>
<dbReference type="InterPro" id="IPR022041">
    <property type="entry name" value="Methyltransf_FA"/>
</dbReference>
<dbReference type="PANTHER" id="PTHR36695:SF12">
    <property type="entry name" value="AGAP008648-PA"/>
    <property type="match status" value="1"/>
</dbReference>
<sequence length="458" mass="49375">MANVMDVATDDNLQYQFFPVSSGSVQFKVRAANDAHIALTTGPQESDPMYEVMIGGWGNAKSVIRKNRTKPDKVEIESPGILNGGEYRGFWVRWDSGIISAGREGEAIPFISWSDPEPFPVYYVGVCTGWGATGSWKIEDGAEFDTPDRLEYKFGPVASGSLEFDYRGPHNCHVSLTTHPAEVDPMYEIIIGGWENTQSVIRYCRQKPDKVTIPTPGIMNPNEFKKFLIEWRCGRLLVRDRTSGTVLMEWVDPAPFPVTHFGVRTGYGARGQWRITHFGRTGAQPLPPTAPVAAALYAAPPGYPGGYGGNVPPPSGGAGIWVDVSGGQVPPGAVVGGQDCSGEPLYVARAVHEGATIPGKLVPSHGCAYVPWGGIEHGKPQYQILVGGPNNWVPTSGSNVPPGAFPGGETEDGEPLYIGRVRHEGSLTTGKVQQSHGVCYISFGGQELGFPDYEVLMP</sequence>
<reference evidence="3" key="1">
    <citation type="submission" date="2025-08" db="UniProtKB">
        <authorList>
            <consortium name="RefSeq"/>
        </authorList>
    </citation>
    <scope>IDENTIFICATION</scope>
    <source>
        <tissue evidence="3">Silk gland</tissue>
    </source>
</reference>
<dbReference type="KEGG" id="bman:114244849"/>
<dbReference type="PANTHER" id="PTHR36695">
    <property type="entry name" value="AGAP008648-PA"/>
    <property type="match status" value="1"/>
</dbReference>
<proteinExistence type="predicted"/>
<organism evidence="2 3">
    <name type="scientific">Bombyx mandarina</name>
    <name type="common">Wild silk moth</name>
    <name type="synonym">Wild silkworm</name>
    <dbReference type="NCBI Taxonomy" id="7092"/>
    <lineage>
        <taxon>Eukaryota</taxon>
        <taxon>Metazoa</taxon>
        <taxon>Ecdysozoa</taxon>
        <taxon>Arthropoda</taxon>
        <taxon>Hexapoda</taxon>
        <taxon>Insecta</taxon>
        <taxon>Pterygota</taxon>
        <taxon>Neoptera</taxon>
        <taxon>Endopterygota</taxon>
        <taxon>Lepidoptera</taxon>
        <taxon>Glossata</taxon>
        <taxon>Ditrysia</taxon>
        <taxon>Bombycoidea</taxon>
        <taxon>Bombycidae</taxon>
        <taxon>Bombycinae</taxon>
        <taxon>Bombyx</taxon>
    </lineage>
</organism>
<gene>
    <name evidence="3" type="primary">LOC114244849</name>
</gene>
<evidence type="ECO:0000313" key="2">
    <source>
        <dbReference type="Proteomes" id="UP000504629"/>
    </source>
</evidence>
<protein>
    <submittedName>
        <fullName evidence="3">Uncharacterized protein LOC114244849</fullName>
    </submittedName>
</protein>
<dbReference type="Pfam" id="PF11901">
    <property type="entry name" value="DM9"/>
    <property type="match status" value="1"/>
</dbReference>
<dbReference type="OrthoDB" id="2142040at2759"/>
<dbReference type="SMART" id="SM00696">
    <property type="entry name" value="DM9"/>
    <property type="match status" value="2"/>
</dbReference>
<accession>A0A6J2JWK4</accession>
<dbReference type="Pfam" id="PF12248">
    <property type="entry name" value="Methyltransf_FA"/>
    <property type="match status" value="2"/>
</dbReference>
<dbReference type="RefSeq" id="XP_028032564.1">
    <property type="nucleotide sequence ID" value="XM_028176763.1"/>
</dbReference>
<evidence type="ECO:0000313" key="3">
    <source>
        <dbReference type="RefSeq" id="XP_028032564.1"/>
    </source>
</evidence>
<dbReference type="InterPro" id="IPR006616">
    <property type="entry name" value="DM9_repeat"/>
</dbReference>
<dbReference type="GeneID" id="114244849"/>
<dbReference type="AlphaFoldDB" id="A0A6J2JWK4"/>